<comment type="similarity">
    <text evidence="8">Belongs to the MobA family.</text>
</comment>
<dbReference type="Gene3D" id="3.90.550.10">
    <property type="entry name" value="Spore Coat Polysaccharide Biosynthesis Protein SpsA, Chain A"/>
    <property type="match status" value="1"/>
</dbReference>
<evidence type="ECO:0000313" key="10">
    <source>
        <dbReference type="EMBL" id="KST69314.1"/>
    </source>
</evidence>
<dbReference type="PANTHER" id="PTHR19136">
    <property type="entry name" value="MOLYBDENUM COFACTOR GUANYLYLTRANSFERASE"/>
    <property type="match status" value="1"/>
</dbReference>
<feature type="binding site" evidence="8">
    <location>
        <position position="28"/>
    </location>
    <ligand>
        <name>GTP</name>
        <dbReference type="ChEBI" id="CHEBI:37565"/>
    </ligand>
</feature>
<comment type="subcellular location">
    <subcellularLocation>
        <location evidence="8">Cytoplasm</location>
    </subcellularLocation>
</comment>
<keyword evidence="1 8" id="KW-0963">Cytoplasm</keyword>
<dbReference type="InterPro" id="IPR025877">
    <property type="entry name" value="MobA-like_NTP_Trfase"/>
</dbReference>
<comment type="domain">
    <text evidence="8">The N-terminal domain determines nucleotide recognition and specific binding, while the C-terminal domain determines the specific binding to the target protein.</text>
</comment>
<dbReference type="GO" id="GO:0046872">
    <property type="term" value="F:metal ion binding"/>
    <property type="evidence" value="ECO:0007669"/>
    <property type="project" value="UniProtKB-KW"/>
</dbReference>
<feature type="binding site" evidence="8">
    <location>
        <position position="105"/>
    </location>
    <ligand>
        <name>GTP</name>
        <dbReference type="ChEBI" id="CHEBI:37565"/>
    </ligand>
</feature>
<comment type="caution">
    <text evidence="10">The sequence shown here is derived from an EMBL/GenBank/DDBJ whole genome shotgun (WGS) entry which is preliminary data.</text>
</comment>
<comment type="function">
    <text evidence="8">Transfers a GMP moiety from GTP to Mo-molybdopterin (Mo-MPT) cofactor (Moco or molybdenum cofactor) to form Mo-molybdopterin guanine dinucleotide (Mo-MGD) cofactor.</text>
</comment>
<keyword evidence="2 8" id="KW-0808">Transferase</keyword>
<evidence type="ECO:0000256" key="3">
    <source>
        <dbReference type="ARBA" id="ARBA00022723"/>
    </source>
</evidence>
<evidence type="ECO:0000313" key="11">
    <source>
        <dbReference type="EMBL" id="KST69338.1"/>
    </source>
</evidence>
<keyword evidence="6 8" id="KW-0342">GTP-binding</keyword>
<dbReference type="GO" id="GO:0061603">
    <property type="term" value="F:molybdenum cofactor guanylyltransferase activity"/>
    <property type="evidence" value="ECO:0007669"/>
    <property type="project" value="UniProtKB-EC"/>
</dbReference>
<dbReference type="EMBL" id="LMTZ01000027">
    <property type="protein sequence ID" value="KST69314.1"/>
    <property type="molecule type" value="Genomic_DNA"/>
</dbReference>
<proteinExistence type="inferred from homology"/>
<keyword evidence="5 8" id="KW-0460">Magnesium</keyword>
<dbReference type="RefSeq" id="WP_036267926.1">
    <property type="nucleotide sequence ID" value="NZ_LMTZ01000026.1"/>
</dbReference>
<evidence type="ECO:0000256" key="1">
    <source>
        <dbReference type="ARBA" id="ARBA00022490"/>
    </source>
</evidence>
<dbReference type="GO" id="GO:0006777">
    <property type="term" value="P:Mo-molybdopterin cofactor biosynthetic process"/>
    <property type="evidence" value="ECO:0007669"/>
    <property type="project" value="UniProtKB-KW"/>
</dbReference>
<dbReference type="Proteomes" id="UP000053372">
    <property type="component" value="Unassembled WGS sequence"/>
</dbReference>
<keyword evidence="3 8" id="KW-0479">Metal-binding</keyword>
<feature type="domain" description="MobA-like NTP transferase" evidence="9">
    <location>
        <begin position="13"/>
        <end position="167"/>
    </location>
</feature>
<organism evidence="10 12">
    <name type="scientific">Mastigocoleus testarum BC008</name>
    <dbReference type="NCBI Taxonomy" id="371196"/>
    <lineage>
        <taxon>Bacteria</taxon>
        <taxon>Bacillati</taxon>
        <taxon>Cyanobacteriota</taxon>
        <taxon>Cyanophyceae</taxon>
        <taxon>Nostocales</taxon>
        <taxon>Hapalosiphonaceae</taxon>
        <taxon>Mastigocoleus</taxon>
    </lineage>
</organism>
<evidence type="ECO:0000256" key="5">
    <source>
        <dbReference type="ARBA" id="ARBA00022842"/>
    </source>
</evidence>
<reference evidence="10 12" key="1">
    <citation type="journal article" date="2015" name="Genome Announc.">
        <title>Draft Genome of the Euendolithic (true boring) Cyanobacterium Mastigocoleus testarum strain BC008.</title>
        <authorList>
            <person name="Guida B.S."/>
            <person name="Garcia-Pichel F."/>
        </authorList>
    </citation>
    <scope>NUCLEOTIDE SEQUENCE [LARGE SCALE GENOMIC DNA]</scope>
    <source>
        <strain evidence="10 12">BC008</strain>
    </source>
</reference>
<dbReference type="InterPro" id="IPR013482">
    <property type="entry name" value="Molybde_CF_guanTrfase"/>
</dbReference>
<comment type="cofactor">
    <cofactor evidence="8">
        <name>Mg(2+)</name>
        <dbReference type="ChEBI" id="CHEBI:18420"/>
    </cofactor>
</comment>
<dbReference type="GO" id="GO:0005525">
    <property type="term" value="F:GTP binding"/>
    <property type="evidence" value="ECO:0007669"/>
    <property type="project" value="UniProtKB-UniRule"/>
</dbReference>
<evidence type="ECO:0000256" key="6">
    <source>
        <dbReference type="ARBA" id="ARBA00023134"/>
    </source>
</evidence>
<comment type="caution">
    <text evidence="8">Lacks conserved residue(s) required for the propagation of feature annotation.</text>
</comment>
<protein>
    <recommendedName>
        <fullName evidence="8">Probable molybdenum cofactor guanylyltransferase</fullName>
        <shortName evidence="8">MoCo guanylyltransferase</shortName>
        <ecNumber evidence="8">2.7.7.77</ecNumber>
    </recommendedName>
    <alternativeName>
        <fullName evidence="8">GTP:molybdopterin guanylyltransferase</fullName>
    </alternativeName>
    <alternativeName>
        <fullName evidence="8">Mo-MPT guanylyltransferase</fullName>
    </alternativeName>
    <alternativeName>
        <fullName evidence="8">Molybdopterin guanylyltransferase</fullName>
    </alternativeName>
    <alternativeName>
        <fullName evidence="8">Molybdopterin-guanine dinucleotide synthase</fullName>
        <shortName evidence="8">MGD synthase</shortName>
    </alternativeName>
</protein>
<dbReference type="CDD" id="cd02503">
    <property type="entry name" value="MobA"/>
    <property type="match status" value="1"/>
</dbReference>
<accession>A0A0V7ZY02</accession>
<sequence length="202" mass="22853">MAATFHKVTNLAALILAGGQSFRMGEDKALISYNDVPILQHVYQVAAACTENVYVLSPWNERYQQILPPECKYLIESQPGRGPLFGFAEGLSQIPNDWILLLACDLPLLKVEILQGWINQLSELPLSIDALVPQRSDIWEPMCAFYRREVLAELQGFLQTGGRSFQKWFSHICVQPLPVDTQTNLMLYNCNTPLDLEEITNK</sequence>
<dbReference type="SUPFAM" id="SSF53448">
    <property type="entry name" value="Nucleotide-diphospho-sugar transferases"/>
    <property type="match status" value="1"/>
</dbReference>
<keyword evidence="4 8" id="KW-0547">Nucleotide-binding</keyword>
<dbReference type="AlphaFoldDB" id="A0A0V7ZY02"/>
<feature type="binding site" evidence="8">
    <location>
        <position position="105"/>
    </location>
    <ligand>
        <name>Mg(2+)</name>
        <dbReference type="ChEBI" id="CHEBI:18420"/>
    </ligand>
</feature>
<comment type="catalytic activity">
    <reaction evidence="8">
        <text>Mo-molybdopterin + GTP + H(+) = Mo-molybdopterin guanine dinucleotide + diphosphate</text>
        <dbReference type="Rhea" id="RHEA:34243"/>
        <dbReference type="ChEBI" id="CHEBI:15378"/>
        <dbReference type="ChEBI" id="CHEBI:33019"/>
        <dbReference type="ChEBI" id="CHEBI:37565"/>
        <dbReference type="ChEBI" id="CHEBI:71302"/>
        <dbReference type="ChEBI" id="CHEBI:71310"/>
        <dbReference type="EC" id="2.7.7.77"/>
    </reaction>
</comment>
<gene>
    <name evidence="8" type="primary">mobA</name>
    <name evidence="10" type="ORF">BC008_03755</name>
    <name evidence="11" type="ORF">BC008_03885</name>
</gene>
<dbReference type="PANTHER" id="PTHR19136:SF81">
    <property type="entry name" value="MOLYBDENUM COFACTOR GUANYLYLTRANSFERASE"/>
    <property type="match status" value="1"/>
</dbReference>
<evidence type="ECO:0000256" key="8">
    <source>
        <dbReference type="HAMAP-Rule" id="MF_00316"/>
    </source>
</evidence>
<dbReference type="EC" id="2.7.7.77" evidence="8"/>
<dbReference type="GO" id="GO:0005737">
    <property type="term" value="C:cytoplasm"/>
    <property type="evidence" value="ECO:0007669"/>
    <property type="project" value="UniProtKB-SubCell"/>
</dbReference>
<evidence type="ECO:0000256" key="2">
    <source>
        <dbReference type="ARBA" id="ARBA00022679"/>
    </source>
</evidence>
<dbReference type="Pfam" id="PF12804">
    <property type="entry name" value="NTP_transf_3"/>
    <property type="match status" value="1"/>
</dbReference>
<keyword evidence="7 8" id="KW-0501">Molybdenum cofactor biosynthesis</keyword>
<dbReference type="HAMAP" id="MF_00316">
    <property type="entry name" value="MobA"/>
    <property type="match status" value="1"/>
</dbReference>
<evidence type="ECO:0000259" key="9">
    <source>
        <dbReference type="Pfam" id="PF12804"/>
    </source>
</evidence>
<keyword evidence="12" id="KW-1185">Reference proteome</keyword>
<feature type="binding site" evidence="8">
    <location>
        <begin position="16"/>
        <end position="18"/>
    </location>
    <ligand>
        <name>GTP</name>
        <dbReference type="ChEBI" id="CHEBI:37565"/>
    </ligand>
</feature>
<evidence type="ECO:0000313" key="12">
    <source>
        <dbReference type="Proteomes" id="UP000053372"/>
    </source>
</evidence>
<dbReference type="InterPro" id="IPR029044">
    <property type="entry name" value="Nucleotide-diphossugar_trans"/>
</dbReference>
<name>A0A0V7ZY02_9CYAN</name>
<evidence type="ECO:0000256" key="7">
    <source>
        <dbReference type="ARBA" id="ARBA00023150"/>
    </source>
</evidence>
<evidence type="ECO:0000256" key="4">
    <source>
        <dbReference type="ARBA" id="ARBA00022741"/>
    </source>
</evidence>
<dbReference type="NCBIfam" id="NF002741">
    <property type="entry name" value="PRK02726.1"/>
    <property type="match status" value="1"/>
</dbReference>
<dbReference type="OrthoDB" id="9788394at2"/>
<dbReference type="EMBL" id="LMTZ01000026">
    <property type="protein sequence ID" value="KST69338.1"/>
    <property type="molecule type" value="Genomic_DNA"/>
</dbReference>